<gene>
    <name evidence="3" type="primary">105312546</name>
</gene>
<proteinExistence type="predicted"/>
<feature type="region of interest" description="Disordered" evidence="1">
    <location>
        <begin position="1299"/>
        <end position="1322"/>
    </location>
</feature>
<feature type="region of interest" description="Disordered" evidence="1">
    <location>
        <begin position="164"/>
        <end position="185"/>
    </location>
</feature>
<dbReference type="PANTHER" id="PTHR21254">
    <property type="entry name" value="C2 DOMAIN-CONTAINING PROTEIN 3"/>
    <property type="match status" value="1"/>
</dbReference>
<dbReference type="KEGG" id="aqu:105312546"/>
<feature type="compositionally biased region" description="Polar residues" evidence="1">
    <location>
        <begin position="1036"/>
        <end position="1054"/>
    </location>
</feature>
<organism evidence="3">
    <name type="scientific">Amphimedon queenslandica</name>
    <name type="common">Sponge</name>
    <dbReference type="NCBI Taxonomy" id="400682"/>
    <lineage>
        <taxon>Eukaryota</taxon>
        <taxon>Metazoa</taxon>
        <taxon>Porifera</taxon>
        <taxon>Demospongiae</taxon>
        <taxon>Heteroscleromorpha</taxon>
        <taxon>Haplosclerida</taxon>
        <taxon>Niphatidae</taxon>
        <taxon>Amphimedon</taxon>
    </lineage>
</organism>
<dbReference type="Gene3D" id="2.60.40.150">
    <property type="entry name" value="C2 domain"/>
    <property type="match status" value="1"/>
</dbReference>
<dbReference type="GO" id="GO:0071539">
    <property type="term" value="P:protein localization to centrosome"/>
    <property type="evidence" value="ECO:0007669"/>
    <property type="project" value="TreeGrafter"/>
</dbReference>
<feature type="compositionally biased region" description="Acidic residues" evidence="1">
    <location>
        <begin position="1168"/>
        <end position="1196"/>
    </location>
</feature>
<feature type="region of interest" description="Disordered" evidence="1">
    <location>
        <begin position="271"/>
        <end position="291"/>
    </location>
</feature>
<protein>
    <recommendedName>
        <fullName evidence="2">C2 domain-containing protein</fullName>
    </recommendedName>
</protein>
<dbReference type="CDD" id="cd00030">
    <property type="entry name" value="C2"/>
    <property type="match status" value="1"/>
</dbReference>
<dbReference type="SUPFAM" id="SSF49562">
    <property type="entry name" value="C2 domain (Calcium/lipid-binding domain, CaLB)"/>
    <property type="match status" value="2"/>
</dbReference>
<feature type="compositionally biased region" description="Acidic residues" evidence="1">
    <location>
        <begin position="978"/>
        <end position="987"/>
    </location>
</feature>
<dbReference type="GO" id="GO:0061511">
    <property type="term" value="P:centriole elongation"/>
    <property type="evidence" value="ECO:0007669"/>
    <property type="project" value="TreeGrafter"/>
</dbReference>
<feature type="compositionally biased region" description="Polar residues" evidence="1">
    <location>
        <begin position="1002"/>
        <end position="1015"/>
    </location>
</feature>
<feature type="region of interest" description="Disordered" evidence="1">
    <location>
        <begin position="1"/>
        <end position="20"/>
    </location>
</feature>
<feature type="compositionally biased region" description="Acidic residues" evidence="1">
    <location>
        <begin position="1203"/>
        <end position="1213"/>
    </location>
</feature>
<accession>A0A1X7V1G1</accession>
<feature type="compositionally biased region" description="Polar residues" evidence="1">
    <location>
        <begin position="1073"/>
        <end position="1112"/>
    </location>
</feature>
<evidence type="ECO:0000256" key="1">
    <source>
        <dbReference type="SAM" id="MobiDB-lite"/>
    </source>
</evidence>
<dbReference type="PANTHER" id="PTHR21254:SF1">
    <property type="entry name" value="C2 DOMAIN-CONTAINING PROTEIN 3"/>
    <property type="match status" value="1"/>
</dbReference>
<feature type="compositionally biased region" description="Basic and acidic residues" evidence="1">
    <location>
        <begin position="606"/>
        <end position="625"/>
    </location>
</feature>
<feature type="compositionally biased region" description="Acidic residues" evidence="1">
    <location>
        <begin position="1144"/>
        <end position="1156"/>
    </location>
</feature>
<reference evidence="4" key="1">
    <citation type="journal article" date="2010" name="Nature">
        <title>The Amphimedon queenslandica genome and the evolution of animal complexity.</title>
        <authorList>
            <person name="Srivastava M."/>
            <person name="Simakov O."/>
            <person name="Chapman J."/>
            <person name="Fahey B."/>
            <person name="Gauthier M.E."/>
            <person name="Mitros T."/>
            <person name="Richards G.S."/>
            <person name="Conaco C."/>
            <person name="Dacre M."/>
            <person name="Hellsten U."/>
            <person name="Larroux C."/>
            <person name="Putnam N.H."/>
            <person name="Stanke M."/>
            <person name="Adamska M."/>
            <person name="Darling A."/>
            <person name="Degnan S.M."/>
            <person name="Oakley T.H."/>
            <person name="Plachetzki D.C."/>
            <person name="Zhai Y."/>
            <person name="Adamski M."/>
            <person name="Calcino A."/>
            <person name="Cummins S.F."/>
            <person name="Goodstein D.M."/>
            <person name="Harris C."/>
            <person name="Jackson D.J."/>
            <person name="Leys S.P."/>
            <person name="Shu S."/>
            <person name="Woodcroft B.J."/>
            <person name="Vervoort M."/>
            <person name="Kosik K.S."/>
            <person name="Manning G."/>
            <person name="Degnan B.M."/>
            <person name="Rokhsar D.S."/>
        </authorList>
    </citation>
    <scope>NUCLEOTIDE SEQUENCE [LARGE SCALE GENOMIC DNA]</scope>
</reference>
<dbReference type="InterPro" id="IPR000008">
    <property type="entry name" value="C2_dom"/>
</dbReference>
<feature type="compositionally biased region" description="Low complexity" evidence="1">
    <location>
        <begin position="1060"/>
        <end position="1072"/>
    </location>
</feature>
<name>A0A1X7V1G1_AMPQE</name>
<feature type="region of interest" description="Disordered" evidence="1">
    <location>
        <begin position="945"/>
        <end position="1220"/>
    </location>
</feature>
<evidence type="ECO:0000259" key="2">
    <source>
        <dbReference type="PROSITE" id="PS50004"/>
    </source>
</evidence>
<feature type="compositionally biased region" description="Basic and acidic residues" evidence="1">
    <location>
        <begin position="988"/>
        <end position="997"/>
    </location>
</feature>
<feature type="compositionally biased region" description="Basic and acidic residues" evidence="1">
    <location>
        <begin position="953"/>
        <end position="964"/>
    </location>
</feature>
<dbReference type="GO" id="GO:0034451">
    <property type="term" value="C:centriolar satellite"/>
    <property type="evidence" value="ECO:0007669"/>
    <property type="project" value="TreeGrafter"/>
</dbReference>
<feature type="region of interest" description="Disordered" evidence="1">
    <location>
        <begin position="373"/>
        <end position="396"/>
    </location>
</feature>
<dbReference type="OrthoDB" id="79771at2759"/>
<feature type="compositionally biased region" description="Basic and acidic residues" evidence="1">
    <location>
        <begin position="374"/>
        <end position="393"/>
    </location>
</feature>
<feature type="domain" description="C2" evidence="2">
    <location>
        <begin position="384"/>
        <end position="525"/>
    </location>
</feature>
<feature type="region of interest" description="Disordered" evidence="1">
    <location>
        <begin position="593"/>
        <end position="635"/>
    </location>
</feature>
<dbReference type="Pfam" id="PF25339">
    <property type="entry name" value="C2_C2CD3_N"/>
    <property type="match status" value="1"/>
</dbReference>
<dbReference type="Proteomes" id="UP000007879">
    <property type="component" value="Unassembled WGS sequence"/>
</dbReference>
<dbReference type="Pfam" id="PF00168">
    <property type="entry name" value="C2"/>
    <property type="match status" value="1"/>
</dbReference>
<reference evidence="3" key="2">
    <citation type="submission" date="2017-05" db="UniProtKB">
        <authorList>
            <consortium name="EnsemblMetazoa"/>
        </authorList>
    </citation>
    <scope>IDENTIFICATION</scope>
</reference>
<evidence type="ECO:0000313" key="4">
    <source>
        <dbReference type="Proteomes" id="UP000007879"/>
    </source>
</evidence>
<feature type="domain" description="C2" evidence="2">
    <location>
        <begin position="622"/>
        <end position="767"/>
    </location>
</feature>
<feature type="compositionally biased region" description="Basic and acidic residues" evidence="1">
    <location>
        <begin position="1304"/>
        <end position="1322"/>
    </location>
</feature>
<dbReference type="InterPro" id="IPR035892">
    <property type="entry name" value="C2_domain_sf"/>
</dbReference>
<dbReference type="GO" id="GO:0060271">
    <property type="term" value="P:cilium assembly"/>
    <property type="evidence" value="ECO:0007669"/>
    <property type="project" value="TreeGrafter"/>
</dbReference>
<dbReference type="GO" id="GO:0005814">
    <property type="term" value="C:centriole"/>
    <property type="evidence" value="ECO:0007669"/>
    <property type="project" value="TreeGrafter"/>
</dbReference>
<feature type="region of interest" description="Disordered" evidence="1">
    <location>
        <begin position="221"/>
        <end position="240"/>
    </location>
</feature>
<keyword evidence="4" id="KW-1185">Reference proteome</keyword>
<dbReference type="EnsemblMetazoa" id="Aqu2.1.33422_001">
    <property type="protein sequence ID" value="Aqu2.1.33422_001"/>
    <property type="gene ID" value="Aqu2.1.33422"/>
</dbReference>
<dbReference type="SMART" id="SM00239">
    <property type="entry name" value="C2"/>
    <property type="match status" value="2"/>
</dbReference>
<evidence type="ECO:0000313" key="3">
    <source>
        <dbReference type="EnsemblMetazoa" id="Aqu2.1.33422_001"/>
    </source>
</evidence>
<sequence length="1459" mass="163746">MAAANGLGEEGASGGKRVTLPPGVPGTARGVLVVSIPYLLWDCTTPPPSPLVSVHVKWWGDKGPGRIVRIPIVFDKKTQDRAPPTIEYPVCCSWKHFKNYLEDMSHLSLRIGLGRSAKDFFVMGECIVPHLSSLAVDRPAIRMCSVLTETSVHLGRLKVTFKLKEREKPSSKSPKKTMPMSTQKENIRHLKPVSKFARTHRINDDNKDTVLLEKPSPSKKWEKVGTISQAPPIAPPTTDKALPVFGERSKQMVERLLERAKALQESMIRELDKENNQNNENESGEDIQNVDEKTVDDIDLTPPISPGSIMSFEEHQKVGLLKLTRDEIEQEKEEELILLEPHPYESHDHETISHDLLPNPQNQGIKNLYHKMTKKDDHHDTSQPREERSHDLTKSGGEGVPLLYHLLLEIDEGTSLFLSSQPDTLPNVYLVCRLYSMKVPLTTGVSWRTRKPQFNIKQVIPLVLRDHSHIKGQYFIIEVWHHQRMDLPAGELEDELLGLVKVSLDIAGDALESLNNQNNELDCVFPLTVVDSYCPVLCPFTGSVSGYIQLSLIIGTPSQLPVTLGLSRKKLVPSTQLDQKELQPLLTVYKDGDCSKGKKSKKTKKKEKERERSPIKSDHTTDMLKDTGGQGEGEESGGIEFEILISQAHHLPPLLSSDTRFEYLPRPYVTCHPHPSVSKVTTPTSRDTRDPRWEYPCLTRLPRSFLESSYGSRELEFQVWSLPERGNEDDTQRLMRDADPYSHVFIGRAYVDLSPLLYGLKTLCGWYNIIDLSGDVRGQLKVAITPKEFINMPKEMGGVLGGVGGSICSTHWSYVSSSVPLPVSGSCVPLPSSSQPLPTSNVPIPVSHVTDFSSILSQIDDKRDEDKIKENLSLLRKHLKLHVEELDSIRESLLKRLEDPTSVEPTATTTGSTTNHFIANYSLTKVNDNEEGILSKLSLTTDNSDSFLVGTFGDERTNPKEREPVPVSIEAASMDSDSSSDLELTDDEKEKNEENQKEQSNATHLNTSPLKTTHLSPSPSNPPSLDHTPSDVLTHHNITLESPSPQHQSLTLSPTRPHKSSPLLRPVRSPSPTSYSSPLHIHQTSLSPTNLQHSSTLHDVQQTSPSPINLHSSPLRVCIPPPSHSSPASHVTPSPTPSPVTNDDTVEEEGEGEGEEPFDKELTISSNGEEEIPEEEEEEEERERENEEEEEEEQREEEGVKESEEEEEEEGEVEEVKGIVLNESILDEMLQDKDGVNLNASINTSSSLSPLKNELNHDEDVSTLVNSPRVRVREDDELNQTLLSSDLEERNEVQRILQTLLKKPPNDDDNHSLSTDDGRDEQILHSISPTLDTTDSTTVKEELALGQCSENDSLSESDESLNDELQDHCHHRRIDRDKLPVYYKPEQELTDKLRYLRLLALSRGSPKKLKEEEEEERIELLTENAGQDERSKGMKYCNYPLVTTPERDRLQRAFYNQDH</sequence>
<dbReference type="InterPro" id="IPR057537">
    <property type="entry name" value="C2_C2CD3_N"/>
</dbReference>
<dbReference type="InParanoid" id="A0A1X7V1G1"/>
<dbReference type="EnsemblMetazoa" id="XM_019995736.1">
    <property type="protein sequence ID" value="XP_019851295.1"/>
    <property type="gene ID" value="LOC105312546"/>
</dbReference>
<dbReference type="PROSITE" id="PS50004">
    <property type="entry name" value="C2"/>
    <property type="match status" value="2"/>
</dbReference>